<organism evidence="5 6">
    <name type="scientific">Catenulispora yoronensis</name>
    <dbReference type="NCBI Taxonomy" id="450799"/>
    <lineage>
        <taxon>Bacteria</taxon>
        <taxon>Bacillati</taxon>
        <taxon>Actinomycetota</taxon>
        <taxon>Actinomycetes</taxon>
        <taxon>Catenulisporales</taxon>
        <taxon>Catenulisporaceae</taxon>
        <taxon>Catenulispora</taxon>
    </lineage>
</organism>
<dbReference type="InterPro" id="IPR046335">
    <property type="entry name" value="LacI/GalR-like_sensor"/>
</dbReference>
<dbReference type="EMBL" id="BAAAQN010000035">
    <property type="protein sequence ID" value="GAA2043664.1"/>
    <property type="molecule type" value="Genomic_DNA"/>
</dbReference>
<dbReference type="RefSeq" id="WP_344668430.1">
    <property type="nucleotide sequence ID" value="NZ_BAAAQN010000035.1"/>
</dbReference>
<dbReference type="CDD" id="cd06267">
    <property type="entry name" value="PBP1_LacI_sugar_binding-like"/>
    <property type="match status" value="1"/>
</dbReference>
<dbReference type="InterPro" id="IPR000843">
    <property type="entry name" value="HTH_LacI"/>
</dbReference>
<evidence type="ECO:0000313" key="5">
    <source>
        <dbReference type="EMBL" id="GAA2043664.1"/>
    </source>
</evidence>
<comment type="caution">
    <text evidence="5">The sequence shown here is derived from an EMBL/GenBank/DDBJ whole genome shotgun (WGS) entry which is preliminary data.</text>
</comment>
<proteinExistence type="predicted"/>
<dbReference type="GO" id="GO:0003677">
    <property type="term" value="F:DNA binding"/>
    <property type="evidence" value="ECO:0007669"/>
    <property type="project" value="UniProtKB-KW"/>
</dbReference>
<dbReference type="PROSITE" id="PS50932">
    <property type="entry name" value="HTH_LACI_2"/>
    <property type="match status" value="1"/>
</dbReference>
<accession>A0ABP5GC12</accession>
<evidence type="ECO:0000259" key="4">
    <source>
        <dbReference type="PROSITE" id="PS50932"/>
    </source>
</evidence>
<dbReference type="InterPro" id="IPR010982">
    <property type="entry name" value="Lambda_DNA-bd_dom_sf"/>
</dbReference>
<sequence length="359" mass="38372">MARRSETADASGPRAATIRDVATRAGVSVATVSRVLTGNYPVAAATRTKVLRAVRDLDYVVNAHARALAGNRSKTIAVLLSNLTSPFYNRVASGVEQQAMAEDRLCMVSTTGGDPEREVKLVETLREQSVDAVVLVGGAIDTPDYREHMARLARLLDSAGSRLVVCGRPSPGENLPVTVVEYDNAGGAFAATSHLLSLGHRRILFLGGDPANTTMRDRLGGYRRAIAAYGLDEDPGLVVTDAQLPNLAYAEVKKRLAAGPPDFTAVFAWDDHVAARALVALREAGVAVPDDVSVIGYNDEHEAQDVFPALTTVSIPHMELGREAVRLALHREGPAAPNQHVMLGTHIVLRDSVRPRINA</sequence>
<dbReference type="Proteomes" id="UP001500751">
    <property type="component" value="Unassembled WGS sequence"/>
</dbReference>
<dbReference type="PROSITE" id="PS00356">
    <property type="entry name" value="HTH_LACI_1"/>
    <property type="match status" value="1"/>
</dbReference>
<keyword evidence="1" id="KW-0805">Transcription regulation</keyword>
<dbReference type="InterPro" id="IPR028082">
    <property type="entry name" value="Peripla_BP_I"/>
</dbReference>
<dbReference type="Pfam" id="PF00356">
    <property type="entry name" value="LacI"/>
    <property type="match status" value="1"/>
</dbReference>
<keyword evidence="6" id="KW-1185">Reference proteome</keyword>
<dbReference type="Pfam" id="PF13377">
    <property type="entry name" value="Peripla_BP_3"/>
    <property type="match status" value="1"/>
</dbReference>
<dbReference type="SUPFAM" id="SSF47413">
    <property type="entry name" value="lambda repressor-like DNA-binding domains"/>
    <property type="match status" value="1"/>
</dbReference>
<keyword evidence="3" id="KW-0804">Transcription</keyword>
<evidence type="ECO:0000256" key="3">
    <source>
        <dbReference type="ARBA" id="ARBA00023163"/>
    </source>
</evidence>
<gene>
    <name evidence="5" type="ORF">GCM10009839_53720</name>
</gene>
<dbReference type="SMART" id="SM00354">
    <property type="entry name" value="HTH_LACI"/>
    <property type="match status" value="1"/>
</dbReference>
<dbReference type="PANTHER" id="PTHR30146:SF153">
    <property type="entry name" value="LACTOSE OPERON REPRESSOR"/>
    <property type="match status" value="1"/>
</dbReference>
<dbReference type="Gene3D" id="3.40.50.2300">
    <property type="match status" value="2"/>
</dbReference>
<dbReference type="PANTHER" id="PTHR30146">
    <property type="entry name" value="LACI-RELATED TRANSCRIPTIONAL REPRESSOR"/>
    <property type="match status" value="1"/>
</dbReference>
<feature type="domain" description="HTH lacI-type" evidence="4">
    <location>
        <begin position="16"/>
        <end position="70"/>
    </location>
</feature>
<dbReference type="PRINTS" id="PR00036">
    <property type="entry name" value="HTHLACI"/>
</dbReference>
<keyword evidence="2 5" id="KW-0238">DNA-binding</keyword>
<protein>
    <submittedName>
        <fullName evidence="5">LacI family DNA-binding transcriptional regulator</fullName>
    </submittedName>
</protein>
<evidence type="ECO:0000256" key="1">
    <source>
        <dbReference type="ARBA" id="ARBA00023015"/>
    </source>
</evidence>
<dbReference type="Gene3D" id="1.10.260.40">
    <property type="entry name" value="lambda repressor-like DNA-binding domains"/>
    <property type="match status" value="1"/>
</dbReference>
<dbReference type="SUPFAM" id="SSF53822">
    <property type="entry name" value="Periplasmic binding protein-like I"/>
    <property type="match status" value="1"/>
</dbReference>
<dbReference type="CDD" id="cd01392">
    <property type="entry name" value="HTH_LacI"/>
    <property type="match status" value="1"/>
</dbReference>
<evidence type="ECO:0000256" key="2">
    <source>
        <dbReference type="ARBA" id="ARBA00023125"/>
    </source>
</evidence>
<evidence type="ECO:0000313" key="6">
    <source>
        <dbReference type="Proteomes" id="UP001500751"/>
    </source>
</evidence>
<reference evidence="6" key="1">
    <citation type="journal article" date="2019" name="Int. J. Syst. Evol. Microbiol.">
        <title>The Global Catalogue of Microorganisms (GCM) 10K type strain sequencing project: providing services to taxonomists for standard genome sequencing and annotation.</title>
        <authorList>
            <consortium name="The Broad Institute Genomics Platform"/>
            <consortium name="The Broad Institute Genome Sequencing Center for Infectious Disease"/>
            <person name="Wu L."/>
            <person name="Ma J."/>
        </authorList>
    </citation>
    <scope>NUCLEOTIDE SEQUENCE [LARGE SCALE GENOMIC DNA]</scope>
    <source>
        <strain evidence="6">JCM 16014</strain>
    </source>
</reference>
<name>A0ABP5GC12_9ACTN</name>